<sequence length="39" mass="4554">MNILIGLIISLIKIRIRVTHLLDDILLRLKYLLRVPSLT</sequence>
<keyword evidence="2" id="KW-1185">Reference proteome</keyword>
<evidence type="ECO:0000313" key="2">
    <source>
        <dbReference type="Proteomes" id="UP000637074"/>
    </source>
</evidence>
<gene>
    <name evidence="1" type="ORF">AM1BK_30330</name>
</gene>
<evidence type="ECO:0000313" key="1">
    <source>
        <dbReference type="EMBL" id="GHH99490.1"/>
    </source>
</evidence>
<protein>
    <submittedName>
        <fullName evidence="1">Uncharacterized protein</fullName>
    </submittedName>
</protein>
<organism evidence="1 2">
    <name type="scientific">Neobacillus kokaensis</name>
    <dbReference type="NCBI Taxonomy" id="2759023"/>
    <lineage>
        <taxon>Bacteria</taxon>
        <taxon>Bacillati</taxon>
        <taxon>Bacillota</taxon>
        <taxon>Bacilli</taxon>
        <taxon>Bacillales</taxon>
        <taxon>Bacillaceae</taxon>
        <taxon>Neobacillus</taxon>
    </lineage>
</organism>
<name>A0ABQ3N9Q4_9BACI</name>
<reference evidence="1 2" key="1">
    <citation type="journal article" date="2022" name="Int. J. Syst. Evol. Microbiol.">
        <title>Neobacillus kokaensis sp. nov., isolated from soil.</title>
        <authorList>
            <person name="Yuki K."/>
            <person name="Matsubara H."/>
            <person name="Yamaguchi S."/>
        </authorList>
    </citation>
    <scope>NUCLEOTIDE SEQUENCE [LARGE SCALE GENOMIC DNA]</scope>
    <source>
        <strain evidence="1 2">LOB 377</strain>
    </source>
</reference>
<proteinExistence type="predicted"/>
<dbReference type="Proteomes" id="UP000637074">
    <property type="component" value="Unassembled WGS sequence"/>
</dbReference>
<comment type="caution">
    <text evidence="1">The sequence shown here is derived from an EMBL/GenBank/DDBJ whole genome shotgun (WGS) entry which is preliminary data.</text>
</comment>
<dbReference type="EMBL" id="BNDS01000012">
    <property type="protein sequence ID" value="GHH99490.1"/>
    <property type="molecule type" value="Genomic_DNA"/>
</dbReference>
<accession>A0ABQ3N9Q4</accession>